<dbReference type="AlphaFoldDB" id="A0A9Q1DBD0"/>
<proteinExistence type="predicted"/>
<keyword evidence="1" id="KW-1133">Transmembrane helix</keyword>
<dbReference type="Proteomes" id="UP001152803">
    <property type="component" value="Unassembled WGS sequence"/>
</dbReference>
<name>A0A9Q1DBD0_CONCO</name>
<protein>
    <submittedName>
        <fullName evidence="2">Uncharacterized protein</fullName>
    </submittedName>
</protein>
<feature type="transmembrane region" description="Helical" evidence="1">
    <location>
        <begin position="15"/>
        <end position="39"/>
    </location>
</feature>
<keyword evidence="1" id="KW-0812">Transmembrane</keyword>
<organism evidence="2 3">
    <name type="scientific">Conger conger</name>
    <name type="common">Conger eel</name>
    <name type="synonym">Muraena conger</name>
    <dbReference type="NCBI Taxonomy" id="82655"/>
    <lineage>
        <taxon>Eukaryota</taxon>
        <taxon>Metazoa</taxon>
        <taxon>Chordata</taxon>
        <taxon>Craniata</taxon>
        <taxon>Vertebrata</taxon>
        <taxon>Euteleostomi</taxon>
        <taxon>Actinopterygii</taxon>
        <taxon>Neopterygii</taxon>
        <taxon>Teleostei</taxon>
        <taxon>Anguilliformes</taxon>
        <taxon>Congridae</taxon>
        <taxon>Conger</taxon>
    </lineage>
</organism>
<keyword evidence="1" id="KW-0472">Membrane</keyword>
<evidence type="ECO:0000313" key="3">
    <source>
        <dbReference type="Proteomes" id="UP001152803"/>
    </source>
</evidence>
<comment type="caution">
    <text evidence="2">The sequence shown here is derived from an EMBL/GenBank/DDBJ whole genome shotgun (WGS) entry which is preliminary data.</text>
</comment>
<reference evidence="2" key="1">
    <citation type="journal article" date="2023" name="Science">
        <title>Genome structures resolve the early diversification of teleost fishes.</title>
        <authorList>
            <person name="Parey E."/>
            <person name="Louis A."/>
            <person name="Montfort J."/>
            <person name="Bouchez O."/>
            <person name="Roques C."/>
            <person name="Iampietro C."/>
            <person name="Lluch J."/>
            <person name="Castinel A."/>
            <person name="Donnadieu C."/>
            <person name="Desvignes T."/>
            <person name="Floi Bucao C."/>
            <person name="Jouanno E."/>
            <person name="Wen M."/>
            <person name="Mejri S."/>
            <person name="Dirks R."/>
            <person name="Jansen H."/>
            <person name="Henkel C."/>
            <person name="Chen W.J."/>
            <person name="Zahm M."/>
            <person name="Cabau C."/>
            <person name="Klopp C."/>
            <person name="Thompson A.W."/>
            <person name="Robinson-Rechavi M."/>
            <person name="Braasch I."/>
            <person name="Lecointre G."/>
            <person name="Bobe J."/>
            <person name="Postlethwait J.H."/>
            <person name="Berthelot C."/>
            <person name="Roest Crollius H."/>
            <person name="Guiguen Y."/>
        </authorList>
    </citation>
    <scope>NUCLEOTIDE SEQUENCE</scope>
    <source>
        <strain evidence="2">Concon-B</strain>
    </source>
</reference>
<sequence>MATSATSRLTPERQLVIGFSCVGLLLIIAAVVAIAYFLWRRKSLARKSKTENADIPETPTFDREAPVLMEECPDLAFRKEGGRVSQRPAETTEYACIRA</sequence>
<evidence type="ECO:0000313" key="2">
    <source>
        <dbReference type="EMBL" id="KAJ8264869.1"/>
    </source>
</evidence>
<keyword evidence="3" id="KW-1185">Reference proteome</keyword>
<accession>A0A9Q1DBD0</accession>
<evidence type="ECO:0000256" key="1">
    <source>
        <dbReference type="SAM" id="Phobius"/>
    </source>
</evidence>
<gene>
    <name evidence="2" type="ORF">COCON_G00139680</name>
</gene>
<dbReference type="EMBL" id="JAFJMO010000010">
    <property type="protein sequence ID" value="KAJ8264869.1"/>
    <property type="molecule type" value="Genomic_DNA"/>
</dbReference>